<dbReference type="RefSeq" id="WP_229591463.1">
    <property type="nucleotide sequence ID" value="NZ_AP024485.1"/>
</dbReference>
<name>A0ABN6EVI1_9BACT</name>
<dbReference type="InterPro" id="IPR035909">
    <property type="entry name" value="CheB_C"/>
</dbReference>
<evidence type="ECO:0000256" key="4">
    <source>
        <dbReference type="PROSITE-ProRule" id="PRU00050"/>
    </source>
</evidence>
<dbReference type="Pfam" id="PF01339">
    <property type="entry name" value="CheB_methylest"/>
    <property type="match status" value="1"/>
</dbReference>
<proteinExistence type="predicted"/>
<comment type="catalytic activity">
    <reaction evidence="3">
        <text>[protein]-L-glutamate 5-O-methyl ester + H2O = L-glutamyl-[protein] + methanol + H(+)</text>
        <dbReference type="Rhea" id="RHEA:23236"/>
        <dbReference type="Rhea" id="RHEA-COMP:10208"/>
        <dbReference type="Rhea" id="RHEA-COMP:10311"/>
        <dbReference type="ChEBI" id="CHEBI:15377"/>
        <dbReference type="ChEBI" id="CHEBI:15378"/>
        <dbReference type="ChEBI" id="CHEBI:17790"/>
        <dbReference type="ChEBI" id="CHEBI:29973"/>
        <dbReference type="ChEBI" id="CHEBI:82795"/>
        <dbReference type="EC" id="3.1.1.61"/>
    </reaction>
</comment>
<dbReference type="PROSITE" id="PS50122">
    <property type="entry name" value="CHEB"/>
    <property type="match status" value="1"/>
</dbReference>
<dbReference type="CDD" id="cd16433">
    <property type="entry name" value="CheB"/>
    <property type="match status" value="1"/>
</dbReference>
<evidence type="ECO:0000256" key="2">
    <source>
        <dbReference type="ARBA" id="ARBA00039140"/>
    </source>
</evidence>
<dbReference type="EC" id="3.1.1.61" evidence="2"/>
<dbReference type="PANTHER" id="PTHR42872">
    <property type="entry name" value="PROTEIN-GLUTAMATE METHYLESTERASE/PROTEIN-GLUTAMINE GLUTAMINASE"/>
    <property type="match status" value="1"/>
</dbReference>
<evidence type="ECO:0000256" key="1">
    <source>
        <dbReference type="ARBA" id="ARBA00022801"/>
    </source>
</evidence>
<feature type="active site" evidence="4">
    <location>
        <position position="137"/>
    </location>
</feature>
<evidence type="ECO:0000259" key="6">
    <source>
        <dbReference type="PROSITE" id="PS50122"/>
    </source>
</evidence>
<keyword evidence="5" id="KW-0472">Membrane</keyword>
<evidence type="ECO:0000256" key="3">
    <source>
        <dbReference type="ARBA" id="ARBA00048267"/>
    </source>
</evidence>
<evidence type="ECO:0000313" key="7">
    <source>
        <dbReference type="EMBL" id="BCS89492.1"/>
    </source>
</evidence>
<dbReference type="PANTHER" id="PTHR42872:SF3">
    <property type="entry name" value="PROTEIN-GLUTAMATE METHYLESTERASE_PROTEIN-GLUTAMINE GLUTAMINASE 1"/>
    <property type="match status" value="1"/>
</dbReference>
<feature type="active site" evidence="4">
    <location>
        <position position="17"/>
    </location>
</feature>
<keyword evidence="8" id="KW-1185">Reference proteome</keyword>
<evidence type="ECO:0000313" key="8">
    <source>
        <dbReference type="Proteomes" id="UP001053296"/>
    </source>
</evidence>
<reference evidence="7" key="1">
    <citation type="journal article" date="2022" name="Arch. Microbiol.">
        <title>Pseudodesulfovibrio sediminis sp. nov., a mesophilic and neutrophilic sulfate-reducing bacterium isolated from sediment of a brackish lake.</title>
        <authorList>
            <person name="Takahashi A."/>
            <person name="Kojima H."/>
            <person name="Watanabe M."/>
            <person name="Fukui M."/>
        </authorList>
    </citation>
    <scope>NUCLEOTIDE SEQUENCE</scope>
    <source>
        <strain evidence="7">SF6</strain>
    </source>
</reference>
<feature type="transmembrane region" description="Helical" evidence="5">
    <location>
        <begin position="6"/>
        <end position="24"/>
    </location>
</feature>
<feature type="domain" description="CheB-type methylesterase" evidence="6">
    <location>
        <begin position="5"/>
        <end position="195"/>
    </location>
</feature>
<dbReference type="Proteomes" id="UP001053296">
    <property type="component" value="Chromosome"/>
</dbReference>
<feature type="active site" evidence="4">
    <location>
        <position position="44"/>
    </location>
</feature>
<sequence length="195" mass="20937">MSASNTPRYAAVVIGVSAGGLAALDQILPKLRKDFAMPVLVVQHIKPDSESYLPQHYNLRCPLEVKEAEDKVPLKAGTIYFSPPNYHLMVECDRSIALSIAPRVNFSRPSVDVLFETAAEVYGPELIGIVLTGANSDGAKGLAKIKRLGGLTVVQSPKTANTDTMPKAAIAATRVDHILPLEEISTFLNSVNDQG</sequence>
<accession>A0ABN6EVI1</accession>
<keyword evidence="5" id="KW-0812">Transmembrane</keyword>
<keyword evidence="1 4" id="KW-0378">Hydrolase</keyword>
<protein>
    <recommendedName>
        <fullName evidence="2">protein-glutamate methylesterase</fullName>
        <ecNumber evidence="2">3.1.1.61</ecNumber>
    </recommendedName>
</protein>
<keyword evidence="5" id="KW-1133">Transmembrane helix</keyword>
<dbReference type="SUPFAM" id="SSF52738">
    <property type="entry name" value="Methylesterase CheB, C-terminal domain"/>
    <property type="match status" value="1"/>
</dbReference>
<organism evidence="7 8">
    <name type="scientific">Pseudodesulfovibrio sediminis</name>
    <dbReference type="NCBI Taxonomy" id="2810563"/>
    <lineage>
        <taxon>Bacteria</taxon>
        <taxon>Pseudomonadati</taxon>
        <taxon>Thermodesulfobacteriota</taxon>
        <taxon>Desulfovibrionia</taxon>
        <taxon>Desulfovibrionales</taxon>
        <taxon>Desulfovibrionaceae</taxon>
    </lineage>
</organism>
<dbReference type="InterPro" id="IPR000673">
    <property type="entry name" value="Sig_transdc_resp-reg_Me-estase"/>
</dbReference>
<keyword evidence="4" id="KW-0145">Chemotaxis</keyword>
<dbReference type="EMBL" id="AP024485">
    <property type="protein sequence ID" value="BCS89492.1"/>
    <property type="molecule type" value="Genomic_DNA"/>
</dbReference>
<gene>
    <name evidence="7" type="primary">cheB2_3</name>
    <name evidence="7" type="ORF">PSDVSF_27340</name>
</gene>
<evidence type="ECO:0000256" key="5">
    <source>
        <dbReference type="SAM" id="Phobius"/>
    </source>
</evidence>
<dbReference type="Gene3D" id="3.40.50.180">
    <property type="entry name" value="Methylesterase CheB, C-terminal domain"/>
    <property type="match status" value="1"/>
</dbReference>